<evidence type="ECO:0000313" key="8">
    <source>
        <dbReference type="EMBL" id="CAA9274067.1"/>
    </source>
</evidence>
<dbReference type="InterPro" id="IPR016032">
    <property type="entry name" value="Sig_transdc_resp-reg_C-effctor"/>
</dbReference>
<dbReference type="SUPFAM" id="SSF46894">
    <property type="entry name" value="C-terminal effector domain of the bipartite response regulators"/>
    <property type="match status" value="1"/>
</dbReference>
<dbReference type="SMART" id="SM00421">
    <property type="entry name" value="HTH_LUXR"/>
    <property type="match status" value="1"/>
</dbReference>
<evidence type="ECO:0000259" key="6">
    <source>
        <dbReference type="PROSITE" id="PS50043"/>
    </source>
</evidence>
<dbReference type="InterPro" id="IPR058245">
    <property type="entry name" value="NreC/VraR/RcsB-like_REC"/>
</dbReference>
<proteinExistence type="predicted"/>
<evidence type="ECO:0000256" key="4">
    <source>
        <dbReference type="ARBA" id="ARBA00023163"/>
    </source>
</evidence>
<dbReference type="CDD" id="cd17535">
    <property type="entry name" value="REC_NarL-like"/>
    <property type="match status" value="1"/>
</dbReference>
<dbReference type="Pfam" id="PF00196">
    <property type="entry name" value="GerE"/>
    <property type="match status" value="1"/>
</dbReference>
<dbReference type="PROSITE" id="PS50110">
    <property type="entry name" value="RESPONSE_REGULATORY"/>
    <property type="match status" value="1"/>
</dbReference>
<evidence type="ECO:0000256" key="3">
    <source>
        <dbReference type="ARBA" id="ARBA00023125"/>
    </source>
</evidence>
<dbReference type="PROSITE" id="PS50043">
    <property type="entry name" value="HTH_LUXR_2"/>
    <property type="match status" value="1"/>
</dbReference>
<dbReference type="InterPro" id="IPR011006">
    <property type="entry name" value="CheY-like_superfamily"/>
</dbReference>
<dbReference type="Gene3D" id="3.40.50.2300">
    <property type="match status" value="1"/>
</dbReference>
<keyword evidence="1 5" id="KW-0597">Phosphoprotein</keyword>
<dbReference type="EMBL" id="CADCTP010000280">
    <property type="protein sequence ID" value="CAA9274067.1"/>
    <property type="molecule type" value="Genomic_DNA"/>
</dbReference>
<feature type="modified residue" description="4-aspartylphosphate" evidence="5">
    <location>
        <position position="54"/>
    </location>
</feature>
<evidence type="ECO:0000259" key="7">
    <source>
        <dbReference type="PROSITE" id="PS50110"/>
    </source>
</evidence>
<feature type="domain" description="HTH luxR-type" evidence="6">
    <location>
        <begin position="148"/>
        <end position="213"/>
    </location>
</feature>
<dbReference type="Pfam" id="PF00072">
    <property type="entry name" value="Response_reg"/>
    <property type="match status" value="1"/>
</dbReference>
<dbReference type="InterPro" id="IPR001789">
    <property type="entry name" value="Sig_transdc_resp-reg_receiver"/>
</dbReference>
<evidence type="ECO:0000256" key="2">
    <source>
        <dbReference type="ARBA" id="ARBA00023015"/>
    </source>
</evidence>
<keyword evidence="2" id="KW-0805">Transcription regulation</keyword>
<dbReference type="SUPFAM" id="SSF52172">
    <property type="entry name" value="CheY-like"/>
    <property type="match status" value="1"/>
</dbReference>
<dbReference type="PANTHER" id="PTHR43214:SF24">
    <property type="entry name" value="TRANSCRIPTIONAL REGULATORY PROTEIN NARL-RELATED"/>
    <property type="match status" value="1"/>
</dbReference>
<evidence type="ECO:0000256" key="1">
    <source>
        <dbReference type="ARBA" id="ARBA00022553"/>
    </source>
</evidence>
<dbReference type="InterPro" id="IPR000792">
    <property type="entry name" value="Tscrpt_reg_LuxR_C"/>
</dbReference>
<name>A0A6J4JB61_9ACTN</name>
<dbReference type="PANTHER" id="PTHR43214">
    <property type="entry name" value="TWO-COMPONENT RESPONSE REGULATOR"/>
    <property type="match status" value="1"/>
</dbReference>
<evidence type="ECO:0000256" key="5">
    <source>
        <dbReference type="PROSITE-ProRule" id="PRU00169"/>
    </source>
</evidence>
<reference evidence="8" key="1">
    <citation type="submission" date="2020-02" db="EMBL/GenBank/DDBJ databases">
        <authorList>
            <person name="Meier V. D."/>
        </authorList>
    </citation>
    <scope>NUCLEOTIDE SEQUENCE</scope>
    <source>
        <strain evidence="8">AVDCRST_MAG41</strain>
    </source>
</reference>
<accession>A0A6J4JB61</accession>
<dbReference type="InterPro" id="IPR039420">
    <property type="entry name" value="WalR-like"/>
</dbReference>
<gene>
    <name evidence="8" type="ORF">AVDCRST_MAG41-3166</name>
</gene>
<dbReference type="GO" id="GO:0000160">
    <property type="term" value="P:phosphorelay signal transduction system"/>
    <property type="evidence" value="ECO:0007669"/>
    <property type="project" value="InterPro"/>
</dbReference>
<keyword evidence="4" id="KW-0804">Transcription</keyword>
<dbReference type="GO" id="GO:0003677">
    <property type="term" value="F:DNA binding"/>
    <property type="evidence" value="ECO:0007669"/>
    <property type="project" value="UniProtKB-KW"/>
</dbReference>
<dbReference type="CDD" id="cd06170">
    <property type="entry name" value="LuxR_C_like"/>
    <property type="match status" value="1"/>
</dbReference>
<feature type="domain" description="Response regulatory" evidence="7">
    <location>
        <begin position="3"/>
        <end position="121"/>
    </location>
</feature>
<dbReference type="SMART" id="SM00448">
    <property type="entry name" value="REC"/>
    <property type="match status" value="1"/>
</dbReference>
<protein>
    <submittedName>
        <fullName evidence="8">Two-component transcriptional response regulator, LuxR family</fullName>
    </submittedName>
</protein>
<dbReference type="GO" id="GO:0006355">
    <property type="term" value="P:regulation of DNA-templated transcription"/>
    <property type="evidence" value="ECO:0007669"/>
    <property type="project" value="InterPro"/>
</dbReference>
<organism evidence="8">
    <name type="scientific">uncultured Mycobacteriales bacterium</name>
    <dbReference type="NCBI Taxonomy" id="581187"/>
    <lineage>
        <taxon>Bacteria</taxon>
        <taxon>Bacillati</taxon>
        <taxon>Actinomycetota</taxon>
        <taxon>Actinomycetes</taxon>
        <taxon>Mycobacteriales</taxon>
        <taxon>environmental samples</taxon>
    </lineage>
</organism>
<dbReference type="PROSITE" id="PS00622">
    <property type="entry name" value="HTH_LUXR_1"/>
    <property type="match status" value="1"/>
</dbReference>
<dbReference type="PRINTS" id="PR00038">
    <property type="entry name" value="HTHLUXR"/>
</dbReference>
<keyword evidence="3" id="KW-0238">DNA-binding</keyword>
<dbReference type="AlphaFoldDB" id="A0A6J4JB61"/>
<sequence length="230" mass="24413">MLRVLVCDDEPLVRAGLAVTLAAQPGIEVVGEAADGTQAVDRARQLVPDVVVMDIRMPGLDGIAATRRLVRDFPVDGPRILILTMFHSDDYVARALVAGASGFVLKDAVPAELATAVRVVGTGEAVLSPAVTRRLIDRLARQAPAAREPAELRLVTGREREVLLQLGLGRSNPEIAAVLGISRETVKTHVSRILMKLGLRDRVHAVVFAHRHGLVAGPDGDPAARPGPPS</sequence>